<protein>
    <recommendedName>
        <fullName evidence="9">Hydroxyacid dehydrogenase</fullName>
    </recommendedName>
</protein>
<dbReference type="InterPro" id="IPR029753">
    <property type="entry name" value="D-isomer_DH_CS"/>
</dbReference>
<comment type="similarity">
    <text evidence="1 4">Belongs to the D-isomer specific 2-hydroxyacid dehydrogenase family.</text>
</comment>
<dbReference type="CDD" id="cd12173">
    <property type="entry name" value="PGDH_4"/>
    <property type="match status" value="1"/>
</dbReference>
<feature type="domain" description="D-isomer specific 2-hydroxyacid dehydrogenase NAD-binding" evidence="6">
    <location>
        <begin position="108"/>
        <end position="289"/>
    </location>
</feature>
<dbReference type="PANTHER" id="PTHR42789:SF1">
    <property type="entry name" value="D-ISOMER SPECIFIC 2-HYDROXYACID DEHYDROGENASE FAMILY PROTEIN (AFU_ORTHOLOGUE AFUA_6G10090)"/>
    <property type="match status" value="1"/>
</dbReference>
<feature type="domain" description="D-isomer specific 2-hydroxyacid dehydrogenase catalytic" evidence="5">
    <location>
        <begin position="14"/>
        <end position="317"/>
    </location>
</feature>
<dbReference type="Gene3D" id="3.40.50.720">
    <property type="entry name" value="NAD(P)-binding Rossmann-like Domain"/>
    <property type="match status" value="2"/>
</dbReference>
<keyword evidence="3" id="KW-0520">NAD</keyword>
<sequence>MKKPKILQILSMYHKEGERILAEGADIRKTNETDPEKLAKMVGDVDGIVLRAPARVTKEIIDAAPSLKVISGAGVGLDNIDVKYATQKSVMVLHAPSVNRVSTAEHAVMLIMALSKSLVPFHQAMTQGNYDSRMSLESHELKGKRVGIVGFGSIAKEVTKRLKYGFEMDVTVWVRQFNETKHGLARELGVDITTDIDHLFKTSDFISLHIPYSHETKRFIHKHHFQLMKKTAYLINTARGAIINHTDLFEALETGRIAGAGLDVFDPEPPPKDSPLLTLPNVILTPHVGGTTVESNYLTSTTVAKNVLKTLAGEKPDYIGNPEVLGKMEESNDEKV</sequence>
<dbReference type="Proteomes" id="UP001500782">
    <property type="component" value="Unassembled WGS sequence"/>
</dbReference>
<evidence type="ECO:0000256" key="1">
    <source>
        <dbReference type="ARBA" id="ARBA00005854"/>
    </source>
</evidence>
<evidence type="ECO:0000313" key="7">
    <source>
        <dbReference type="EMBL" id="GAA0330934.1"/>
    </source>
</evidence>
<dbReference type="Pfam" id="PF02826">
    <property type="entry name" value="2-Hacid_dh_C"/>
    <property type="match status" value="1"/>
</dbReference>
<comment type="caution">
    <text evidence="7">The sequence shown here is derived from an EMBL/GenBank/DDBJ whole genome shotgun (WGS) entry which is preliminary data.</text>
</comment>
<reference evidence="8" key="1">
    <citation type="journal article" date="2019" name="Int. J. Syst. Evol. Microbiol.">
        <title>The Global Catalogue of Microorganisms (GCM) 10K type strain sequencing project: providing services to taxonomists for standard genome sequencing and annotation.</title>
        <authorList>
            <consortium name="The Broad Institute Genomics Platform"/>
            <consortium name="The Broad Institute Genome Sequencing Center for Infectious Disease"/>
            <person name="Wu L."/>
            <person name="Ma J."/>
        </authorList>
    </citation>
    <scope>NUCLEOTIDE SEQUENCE [LARGE SCALE GENOMIC DNA]</scope>
    <source>
        <strain evidence="8">JCM 9731</strain>
    </source>
</reference>
<name>A0ABP3G0A3_9BACI</name>
<dbReference type="SUPFAM" id="SSF52283">
    <property type="entry name" value="Formate/glycerate dehydrogenase catalytic domain-like"/>
    <property type="match status" value="1"/>
</dbReference>
<proteinExistence type="inferred from homology"/>
<evidence type="ECO:0000313" key="8">
    <source>
        <dbReference type="Proteomes" id="UP001500782"/>
    </source>
</evidence>
<dbReference type="InterPro" id="IPR036291">
    <property type="entry name" value="NAD(P)-bd_dom_sf"/>
</dbReference>
<dbReference type="EMBL" id="BAAADJ010000021">
    <property type="protein sequence ID" value="GAA0330934.1"/>
    <property type="molecule type" value="Genomic_DNA"/>
</dbReference>
<accession>A0ABP3G0A3</accession>
<organism evidence="7 8">
    <name type="scientific">Bacillus carboniphilus</name>
    <dbReference type="NCBI Taxonomy" id="86663"/>
    <lineage>
        <taxon>Bacteria</taxon>
        <taxon>Bacillati</taxon>
        <taxon>Bacillota</taxon>
        <taxon>Bacilli</taxon>
        <taxon>Bacillales</taxon>
        <taxon>Bacillaceae</taxon>
        <taxon>Bacillus</taxon>
    </lineage>
</organism>
<evidence type="ECO:0000256" key="2">
    <source>
        <dbReference type="ARBA" id="ARBA00023002"/>
    </source>
</evidence>
<dbReference type="InterPro" id="IPR050857">
    <property type="entry name" value="D-2-hydroxyacid_DH"/>
</dbReference>
<evidence type="ECO:0008006" key="9">
    <source>
        <dbReference type="Google" id="ProtNLM"/>
    </source>
</evidence>
<dbReference type="RefSeq" id="WP_343798989.1">
    <property type="nucleotide sequence ID" value="NZ_BAAADJ010000021.1"/>
</dbReference>
<dbReference type="InterPro" id="IPR006139">
    <property type="entry name" value="D-isomer_2_OHA_DH_cat_dom"/>
</dbReference>
<dbReference type="PANTHER" id="PTHR42789">
    <property type="entry name" value="D-ISOMER SPECIFIC 2-HYDROXYACID DEHYDROGENASE FAMILY PROTEIN (AFU_ORTHOLOGUE AFUA_6G10090)"/>
    <property type="match status" value="1"/>
</dbReference>
<gene>
    <name evidence="7" type="ORF">GCM10008967_21850</name>
</gene>
<dbReference type="SUPFAM" id="SSF51735">
    <property type="entry name" value="NAD(P)-binding Rossmann-fold domains"/>
    <property type="match status" value="1"/>
</dbReference>
<dbReference type="InterPro" id="IPR006140">
    <property type="entry name" value="D-isomer_DH_NAD-bd"/>
</dbReference>
<dbReference type="PROSITE" id="PS00671">
    <property type="entry name" value="D_2_HYDROXYACID_DH_3"/>
    <property type="match status" value="1"/>
</dbReference>
<evidence type="ECO:0000259" key="5">
    <source>
        <dbReference type="Pfam" id="PF00389"/>
    </source>
</evidence>
<dbReference type="Pfam" id="PF00389">
    <property type="entry name" value="2-Hacid_dh"/>
    <property type="match status" value="1"/>
</dbReference>
<keyword evidence="2 4" id="KW-0560">Oxidoreductase</keyword>
<evidence type="ECO:0000256" key="3">
    <source>
        <dbReference type="ARBA" id="ARBA00023027"/>
    </source>
</evidence>
<evidence type="ECO:0000259" key="6">
    <source>
        <dbReference type="Pfam" id="PF02826"/>
    </source>
</evidence>
<keyword evidence="8" id="KW-1185">Reference proteome</keyword>
<evidence type="ECO:0000256" key="4">
    <source>
        <dbReference type="RuleBase" id="RU003719"/>
    </source>
</evidence>